<name>A0A0J9CAT0_9FIRM</name>
<dbReference type="GO" id="GO:0005886">
    <property type="term" value="C:plasma membrane"/>
    <property type="evidence" value="ECO:0007669"/>
    <property type="project" value="UniProtKB-SubCell"/>
</dbReference>
<dbReference type="PANTHER" id="PTHR30043:SF8">
    <property type="entry name" value="ABC TRANSPORTER, PERMEASE PROTEIN CC0363, PUTATIVE-RELATED"/>
    <property type="match status" value="1"/>
</dbReference>
<dbReference type="SUPFAM" id="SSF161098">
    <property type="entry name" value="MetI-like"/>
    <property type="match status" value="1"/>
</dbReference>
<dbReference type="PROSITE" id="PS50928">
    <property type="entry name" value="ABC_TM1"/>
    <property type="match status" value="1"/>
</dbReference>
<dbReference type="AlphaFoldDB" id="A0A0J9CAT0"/>
<dbReference type="GeneID" id="93165130"/>
<reference evidence="9 10" key="1">
    <citation type="submission" date="2011-04" db="EMBL/GenBank/DDBJ databases">
        <title>The Genome Sequence of Clostridium citroniae WAL-19142.</title>
        <authorList>
            <consortium name="The Broad Institute Genome Sequencing Platform"/>
            <person name="Earl A."/>
            <person name="Ward D."/>
            <person name="Feldgarden M."/>
            <person name="Gevers D."/>
            <person name="Warren Y.A."/>
            <person name="Tyrrell K.L."/>
            <person name="Citron D.M."/>
            <person name="Goldstein E.J."/>
            <person name="Daigneault M."/>
            <person name="Allen-Vercoe E."/>
            <person name="Young S.K."/>
            <person name="Zeng Q."/>
            <person name="Gargeya S."/>
            <person name="Fitzgerald M."/>
            <person name="Haas B."/>
            <person name="Abouelleil A."/>
            <person name="Alvarado L."/>
            <person name="Arachchi H.M."/>
            <person name="Berlin A."/>
            <person name="Brown A."/>
            <person name="Chapman S.B."/>
            <person name="Chen Z."/>
            <person name="Dunbar C."/>
            <person name="Freedman E."/>
            <person name="Gearin G."/>
            <person name="Gellesch M."/>
            <person name="Goldberg J."/>
            <person name="Griggs A."/>
            <person name="Gujja S."/>
            <person name="Heilman E.R."/>
            <person name="Heiman D."/>
            <person name="Howarth C."/>
            <person name="Larson L."/>
            <person name="Lui A."/>
            <person name="MacDonald P.J."/>
            <person name="Mehta T."/>
            <person name="Montmayeur A."/>
            <person name="Murphy C."/>
            <person name="Neiman D."/>
            <person name="Pearson M."/>
            <person name="Priest M."/>
            <person name="Roberts A."/>
            <person name="Saif S."/>
            <person name="Shea T."/>
            <person name="Shenoy N."/>
            <person name="Sisk P."/>
            <person name="Stolte C."/>
            <person name="Sykes S."/>
            <person name="White J."/>
            <person name="Yandava C."/>
            <person name="Wortman J."/>
            <person name="Nusbaum C."/>
            <person name="Birren B."/>
        </authorList>
    </citation>
    <scope>NUCLEOTIDE SEQUENCE [LARGE SCALE GENOMIC DNA]</scope>
    <source>
        <strain evidence="9 10">WAL-19142</strain>
    </source>
</reference>
<evidence type="ECO:0000256" key="6">
    <source>
        <dbReference type="ARBA" id="ARBA00023136"/>
    </source>
</evidence>
<evidence type="ECO:0000313" key="10">
    <source>
        <dbReference type="Proteomes" id="UP000037392"/>
    </source>
</evidence>
<evidence type="ECO:0000256" key="7">
    <source>
        <dbReference type="RuleBase" id="RU363032"/>
    </source>
</evidence>
<dbReference type="InterPro" id="IPR005769">
    <property type="entry name" value="PhnE/PtxC"/>
</dbReference>
<dbReference type="NCBIfam" id="TIGR01097">
    <property type="entry name" value="PhnE"/>
    <property type="match status" value="1"/>
</dbReference>
<evidence type="ECO:0000313" key="9">
    <source>
        <dbReference type="EMBL" id="KMW21609.1"/>
    </source>
</evidence>
<dbReference type="GO" id="GO:0030313">
    <property type="term" value="C:cell envelope"/>
    <property type="evidence" value="ECO:0007669"/>
    <property type="project" value="UniProtKB-SubCell"/>
</dbReference>
<evidence type="ECO:0000256" key="1">
    <source>
        <dbReference type="ARBA" id="ARBA00004141"/>
    </source>
</evidence>
<comment type="caution">
    <text evidence="9">The sequence shown here is derived from an EMBL/GenBank/DDBJ whole genome shotgun (WGS) entry which is preliminary data.</text>
</comment>
<dbReference type="InterPro" id="IPR000515">
    <property type="entry name" value="MetI-like"/>
</dbReference>
<keyword evidence="4 7" id="KW-0812">Transmembrane</keyword>
<organism evidence="9 10">
    <name type="scientific">[Clostridium] citroniae WAL-19142</name>
    <dbReference type="NCBI Taxonomy" id="742734"/>
    <lineage>
        <taxon>Bacteria</taxon>
        <taxon>Bacillati</taxon>
        <taxon>Bacillota</taxon>
        <taxon>Clostridia</taxon>
        <taxon>Lachnospirales</taxon>
        <taxon>Lachnospiraceae</taxon>
        <taxon>Enterocloster</taxon>
    </lineage>
</organism>
<dbReference type="PANTHER" id="PTHR30043">
    <property type="entry name" value="PHOSPHONATES TRANSPORT SYSTEM PERMEASE PROTEIN"/>
    <property type="match status" value="1"/>
</dbReference>
<accession>A0A0J9CAT0</accession>
<evidence type="ECO:0000256" key="3">
    <source>
        <dbReference type="ARBA" id="ARBA00022448"/>
    </source>
</evidence>
<comment type="similarity">
    <text evidence="7">Belongs to the binding-protein-dependent transport system permease family.</text>
</comment>
<dbReference type="EMBL" id="ADLK01000015">
    <property type="protein sequence ID" value="KMW21609.1"/>
    <property type="molecule type" value="Genomic_DNA"/>
</dbReference>
<evidence type="ECO:0000256" key="5">
    <source>
        <dbReference type="ARBA" id="ARBA00022989"/>
    </source>
</evidence>
<feature type="transmembrane region" description="Helical" evidence="7">
    <location>
        <begin position="207"/>
        <end position="228"/>
    </location>
</feature>
<dbReference type="OrthoDB" id="8557224at2"/>
<dbReference type="CDD" id="cd06261">
    <property type="entry name" value="TM_PBP2"/>
    <property type="match status" value="1"/>
</dbReference>
<sequence length="260" mass="27902">MMTDKRTRKQWVIAAVVLAVLVYSAAGIDYSGLAYFSPSMAGDVFRGLAKPAWGYIYDGSGEDLISLLLLTLGIACLGTAIATILALPITLLSSSNLWRSYPWVAKAGKFVCNVLRAFPELVYAIIFVKMVGPGPFAGVLAIGVHQIGMLGKLYTEEMEAMEESPVEAMTAVGAGFWQTMFFARIPQLMPIYSSLSLNHFEIAVRSATTLGLVGAGGIGAPLVFAIQARNWDKVSVILIGVIVAVFAIDSLAGYIRKKLK</sequence>
<dbReference type="Proteomes" id="UP000037392">
    <property type="component" value="Unassembled WGS sequence"/>
</dbReference>
<gene>
    <name evidence="9" type="ORF">HMPREF9470_01714</name>
</gene>
<evidence type="ECO:0000256" key="2">
    <source>
        <dbReference type="ARBA" id="ARBA00004196"/>
    </source>
</evidence>
<keyword evidence="6 7" id="KW-0472">Membrane</keyword>
<feature type="transmembrane region" description="Helical" evidence="7">
    <location>
        <begin position="64"/>
        <end position="92"/>
    </location>
</feature>
<dbReference type="InterPro" id="IPR035906">
    <property type="entry name" value="MetI-like_sf"/>
</dbReference>
<evidence type="ECO:0000259" key="8">
    <source>
        <dbReference type="PROSITE" id="PS50928"/>
    </source>
</evidence>
<dbReference type="PATRIC" id="fig|742734.4.peg.1838"/>
<proteinExistence type="inferred from homology"/>
<dbReference type="Pfam" id="PF00528">
    <property type="entry name" value="BPD_transp_1"/>
    <property type="match status" value="1"/>
</dbReference>
<feature type="transmembrane region" description="Helical" evidence="7">
    <location>
        <begin position="234"/>
        <end position="255"/>
    </location>
</feature>
<dbReference type="GO" id="GO:0015416">
    <property type="term" value="F:ABC-type phosphonate transporter activity"/>
    <property type="evidence" value="ECO:0007669"/>
    <property type="project" value="InterPro"/>
</dbReference>
<dbReference type="Gene3D" id="1.10.3720.10">
    <property type="entry name" value="MetI-like"/>
    <property type="match status" value="1"/>
</dbReference>
<feature type="transmembrane region" description="Helical" evidence="7">
    <location>
        <begin position="121"/>
        <end position="148"/>
    </location>
</feature>
<protein>
    <submittedName>
        <fullName evidence="9">Phosphonate ABC transporter</fullName>
    </submittedName>
</protein>
<keyword evidence="3 7" id="KW-0813">Transport</keyword>
<comment type="subcellular location">
    <subcellularLocation>
        <location evidence="2">Cell envelope</location>
    </subcellularLocation>
    <subcellularLocation>
        <location evidence="7">Cell membrane</location>
        <topology evidence="7">Multi-pass membrane protein</topology>
    </subcellularLocation>
    <subcellularLocation>
        <location evidence="1">Membrane</location>
        <topology evidence="1">Multi-pass membrane protein</topology>
    </subcellularLocation>
</comment>
<feature type="domain" description="ABC transmembrane type-1" evidence="8">
    <location>
        <begin position="68"/>
        <end position="252"/>
    </location>
</feature>
<dbReference type="RefSeq" id="WP_007861405.1">
    <property type="nucleotide sequence ID" value="NZ_KQ235877.1"/>
</dbReference>
<evidence type="ECO:0000256" key="4">
    <source>
        <dbReference type="ARBA" id="ARBA00022692"/>
    </source>
</evidence>
<keyword evidence="5 7" id="KW-1133">Transmembrane helix</keyword>